<dbReference type="RefSeq" id="WP_252773971.1">
    <property type="nucleotide sequence ID" value="NZ_CP097122.1"/>
</dbReference>
<feature type="domain" description="DUF1542" evidence="2">
    <location>
        <begin position="870"/>
        <end position="931"/>
    </location>
</feature>
<feature type="domain" description="DUF1542" evidence="2">
    <location>
        <begin position="2602"/>
        <end position="2666"/>
    </location>
</feature>
<dbReference type="InterPro" id="IPR011439">
    <property type="entry name" value="DUF1542"/>
</dbReference>
<feature type="coiled-coil region" evidence="1">
    <location>
        <begin position="2629"/>
        <end position="2656"/>
    </location>
</feature>
<reference evidence="3" key="1">
    <citation type="submission" date="2022-05" db="EMBL/GenBank/DDBJ databases">
        <authorList>
            <person name="Oliphant S.A."/>
            <person name="Watson-Haigh N.S."/>
            <person name="Sumby K.M."/>
            <person name="Gardner J.M."/>
            <person name="Jiranek V."/>
        </authorList>
    </citation>
    <scope>NUCLEOTIDE SEQUENCE</scope>
    <source>
        <strain evidence="3">KI3_B9</strain>
    </source>
</reference>
<sequence>MLQSITNFATPEDAVIGQYANLPLVTGVAQDIKDPNENIDFQVNNAYIRKYNDHYIAAYVPGVTTFTVTTHGARNSVEIYAITKDQYRQQQTFQLNPSLTPTQLKIMGAADYYDYYYDQIGEVQKKGVLVAKDLRPGKDQTTKPISINNNVIPVGQNGDNMMLQLRYTSDNSKRVGGSGYYVFYTPELVQFRTQSVLQFEISQAELSKSDSQAQKNTSTSNLTSLASSLIAQIQNDSSLTSVQQENQVNNVNNTLQTALSDLNSKDNASAVSASEKYYTGQLNSQYQTGIPLTTQQNNAINNFQSSVSSAIQAIQNSSQLTSAEKQRRLKLINDSFTKLQENVNGAINADGINNVVNQTTLPSTIVKALDFTTFPSLEEQKFSAVSDVETERINARRQVDADDNLTASEKQSQKVAIDNLASMAESSLNNAQNAQVAADARMAAIDTLKGLYAQKKVARDAVDQRVNTALTLIKANLALTATDQQNRITSIIDQQRQTKDHIDQDQSQVNILASQNNANLASTISNSINFQNVLPISQQQANTINHWRAIINQAIGNINASINLTTNEKKTRIGALNTSLNLLSNMVNAANSADLINAATSDNNFISSYNINSNLATATPVATRIADAQALIAQAANDAKTDVDNDDTLSSTEKDIQKHAIDLVVANQNKALSNQTTADNVAMNLSFSIGFVKNLHAQKSGFRQYLKQKSQVAINNINSNINLTVEQKKQRTDYITTALDSLLKLIDSSATATDFREASDSGKKVQQIFDSQSDFSSVPLLADQQKEVQDSFGKEVNDAISAIQSNHDLTTSQKTERIQLITVAQESFDQAIQAATNADDLQKVKANDQLTRAINKALLSDDVIPLTSQKEDAKQDYDKAAQAAIQSIEENNDLTSDQKSSFVSAIQSAEQKAKQAVDQADNADGVNQERASQDFNDAVKNGINPTNIQPLATQKDRAKTKVANQVADVIKVINSNNDLTDDQKKSRIIILNQVLDKVQGAIDQSRNADSVNQNKNSSDFDAALIKSQDFSKVSSLSIQQQNALSNLSRNQALAKEAIDADDSLTDVEKTDQRNAIDEAVQRAKVHINDSKKAQDLEDWQNVDLNEISNLHDQMAMSRQQLHQKAEQAIGEIKANTSLKYSEQQDRVNEILSVLKVALSNVDQANTVANAQANETSDSLNQVIRKQTDFHDVVPLDQQKVIAVNNLDTIVKTAVNQVMSNKALLSTEKTKRVTAINASYNQVKDVINSAINRDQVDTAVISPSLTATISTATNFDEILNLDQQKKKASDNLSQMIQPILDWIKNNVNLNRSQKEQRITNIQNALQRVQGNIDDAVDSDGITNASQDQILQDVVAAGKSESGIIPLSDQKVQAYSIIDSTQNQAKSQDISTDKELSDDEKMTQNEAIDRASQMARDQIKLANDAQGVIDAQNEGVSILNKMHEAKSTARQALIQETEIGIQDIQNNVDLTHDQKVSRIKIITDQLAVSTNLIDQASSLDAVLEAQNNQNVHDVIASQTNFAGVVPLAGQQAAVMNIFNDRVTKALNLISSATNLRQNQKDERAAKITAAYNAAQLTISSTENSDDLAQAVHSVSLNQVINDQTDLSQILSLADQINIAVSNLNSLTDKAINQIRTNQLLTTFEQDERINKIAIARDRAIANISQAVNSDGVDSVANDQILSKAIQDGESIQGVPSLVDQQKSAIKIIQSAQKSAKDQDIASDYTLDTVSQLDQGQAVDSISSSAENQVSQAQSAQAILDAQNNGVITLQNIHSQKFTARQSTADAANQAENQINNNVNLNRQEKASRIDMINQALGRLNTRIDKETDVAAIIVAPSDSDYQKALNQATDFQGVVTLADQQRSATIELNKKVSDAVKIINDNVDLSQNDKTNRIAQIVAAYTQVKNLVNAATNSDSIINAQSTSNLLEVINTVTSFDGVIPLAGQKTQAQNSLSKLAKETIANILKNVNLTQLDQNIRMARVVAALDRADTNIDQAINSDGVSSAQADKTFSNILATAQGNDGVQSLSDRQIKAVQQINDLVNSLFQQDIEPNADLDTTSKQDQKTALQNIAKVFTDQITNDSTAQMVVNDLSAALNKISQVNNQKKVIREAIYQKSQSAIQTIQNNVDLSGVEQAVRIGSIQMALMKANAVIDQATDLTTIKSVVADNADFLTNLNAQTNFQSIKSLSTQKEDAKKSFKQDVDQAIGQILGNTDLTKDAQQSRVTVLSQALSQLDALIDQSTNSDAVKIASQSKVYYDSYKQATDFSQVVPLAKQKIDGQRTIDGQVVSALGMIEDNHDLSRSEKDNRKNKIIAAQQAVDQQIQLALNSDAVVAVINDSTLIQTIEDNTNFKTVTPLDQQKVAAENKLSQWVKNAISQIEGYVSLSSKEQQTRINDMTLSLEQVKQRIENATDSDAVARAEEDNGLVRAVTRGLSQDGITSLADQKSQYVTIINDKIHAAIDKVDNNLDLTNDEKLARFNQLTSAQNTALAAINSANNNDDLTTVLSSQDLQTALTMATNPAILSVEQRKLVAAKAIEKAQEVAQAAVDNDETLSESSKNQQKQSVVEATVTAQTAVQAAQNAQEVVDTENREIAILAGLSSTKQNARQSLTNLAQIANQTIKTNSDLSSNEQNNRMNAINEALARALEQVDQAIDLDQVAHVQENDKLSAVISHQTDFTGVKSLSDQQNDATKDLNQQVTDALTKINENINLSQTQKNNRIDSITKVYGQIKSAIIQATNSDQVNDALLSMGFQKVLSIAIDFSGVQNLSDQINEAQNDLDQQVQTVIDWVDQNVNFTQGDKIGRINHLLVALDRAKVNITQATNSDGVLAAKNDVALQTTINAAYSLADVTLLPERITEAVVAVGQFVNQAQQLVQHDETLNKVSQNLQEQALIQASNQFVNNLKNAKQAQTVVDQLKIAQITFNTLGQQKKNSRDTLDRQAQKAISIIKGNVDLTEQEQSDRVDEINQILQIVQQNVDSSTTLDDANKRANSDELTMEINKALDFSSVVSLSQQKELVSKQLNQVVTEAIGDINREPSLSQVQKNERVETITQVYNNARLAVSKAANSDAITAAKDDPTLLNIINKEKDLTNILTLEQQRIKANASLQAVAQVAVDQINSNVDMTQSEKDIRIGKINTALDRAVANVNLANSSDDISAAVQEQSLTNAITSGTNGQGITTLADRKNQAIQAIQVNQSSAKNNSIATDQALSETNKADQNNAVDSFSKASIDLINNAHDAQEVLQIQQNAINTLTNLHVVKGIARRVLNLQADQVIEKIRQNIDLNQNEKADRLQAFNQALDQTIKSVDQAVTLGDVQSAQDSLIFNQALKVASDFKQVTDLAHQKEAVIHDFKEMVLAATKVILSNVNLTKEQKNQRNQVIQTSLDELVQKLQGAQDSDALKTIKENQTLTSLIQLEQNFDGIQSLIIQKKMAVDSVNQLVKVAVNKIQNNVDLKQREKDARIGFIINAKKQAEDLIQSAMNSDQVQQGVNDISLPEVIKEETNFDQVTSLSVQEQAYIQQLSNLVQVAVNTIEDNHDLQSSEKNSRIKLVQEAKNKAHSQIQTAANSDDLDDIFDQAKSQMAVDLKSSTDFSNVLSLADQKVKLNQDIQNLVNEASQNLSHAVVLTQADQAARLSVIQEQADKLKAKVLASQDSESAHQEADINALKKTITSETDITSIPTLDEQKKDYLDQIYKVTDSARKVIIGYVNIGGVEKDERLTTLQKVVDRVTSQISTTSNRDDLLLIGSNSKQAVLNAVLVSTDISKVKTLSEQRTLVQQKFTDQVQIAIDKIVSYEALKKEDQNQRIDDLRNLQNQINQELSNATDSDGLQKTRIAEDARMKVVLDRVLSLNGILSLDQQKKDAKDEFNIRSQDAIKIIQNNVDLEQASRDSRIQMIIQAQKNLDSLITTAKNSDQVSQATSNPILMKAIGMGTDFTGVKALADQKLISSQAIDQQVTSALQMIDQEDKLTQADKTQREQAILLAQKAFHQRLSAAKDSDSVIAVTANPALEQILSLQTDFSGIPSLTDQQDQVKNSLAEIVKKASQDIQNNSALTTNDQQNRINKINQALLNAQQSVIQSSNSDQVNAVSHSTEFDAVIQSQTDFSKVPSLSDQKQTAISALSEQVEAAKEQIDRNPDLTEKQRDERCQAIDVTLKSAVNVIKKVNNSDDLNDQLAVVTPKVVSEISSQTDFSQITAYQIVQSGYQAELSRLVDQAIAQVENNVNLRSDEKNRRIRLIRQAQGQYDQSLSDAKNREDLNHAVETSQFQTIVNEMTDFSGIISLDQQKQVVQASFAQQVNEAIRKVEANVNLSRFEKSERVNILKNALITAESRVNWVKNSDSLSSVTTNFTLSYEIDRQTDFSNVVPLSQQKEIIKHILGDFAKKAIKLLKKSVDLRQNQKESRIQLIIQNQKRVDQGIDQALNSDGVTDVQNALILLEGIRDATNFQDVLALSDQKNEAEQLIFERSNQVIADIQSDSSLTDAEKEQQVNSVSQAVAKTADQIAYCKNADELSDIQEMPTLKTDILQGHRSAILSLSDRIKSAKNLLLDLVQSQTLVINNDSTLNQGEKDRQVEELNFLLKYELQKVSDLNLAQDVVNFVQSAQIKVNNVHQIGRSLNDQQHQSWHWILDKESLLRREIQADVNLTEQDKQSILTRMDRWLQAQHALIKESKSADEIIRQQQNIVQTMQTLYQDSRVWHSWLSRQRFLVLPETGRTNNSSFELPLLLSSIIFWFELMNEKRRVIK</sequence>
<evidence type="ECO:0000313" key="4">
    <source>
        <dbReference type="Proteomes" id="UP001056093"/>
    </source>
</evidence>
<proteinExistence type="predicted"/>
<keyword evidence="4" id="KW-1185">Reference proteome</keyword>
<keyword evidence="1" id="KW-0175">Coiled coil</keyword>
<dbReference type="Proteomes" id="UP001056093">
    <property type="component" value="Chromosome"/>
</dbReference>
<feature type="coiled-coil region" evidence="1">
    <location>
        <begin position="3802"/>
        <end position="3829"/>
    </location>
</feature>
<name>A0ABY5C4B6_9LACO</name>
<feature type="coiled-coil region" evidence="1">
    <location>
        <begin position="2393"/>
        <end position="2420"/>
    </location>
</feature>
<evidence type="ECO:0000313" key="3">
    <source>
        <dbReference type="EMBL" id="USS92170.1"/>
    </source>
</evidence>
<protein>
    <submittedName>
        <fullName evidence="3">DUF1542 domain-containing protein</fullName>
    </submittedName>
</protein>
<accession>A0ABY5C4B6</accession>
<dbReference type="EMBL" id="CP097122">
    <property type="protein sequence ID" value="USS92170.1"/>
    <property type="molecule type" value="Genomic_DNA"/>
</dbReference>
<organism evidence="3 4">
    <name type="scientific">Fructobacillus americanaquae</name>
    <dbReference type="NCBI Taxonomy" id="2940302"/>
    <lineage>
        <taxon>Bacteria</taxon>
        <taxon>Bacillati</taxon>
        <taxon>Bacillota</taxon>
        <taxon>Bacilli</taxon>
        <taxon>Lactobacillales</taxon>
        <taxon>Lactobacillaceae</taxon>
        <taxon>Fructobacillus</taxon>
    </lineage>
</organism>
<dbReference type="Pfam" id="PF07564">
    <property type="entry name" value="DUF1542"/>
    <property type="match status" value="2"/>
</dbReference>
<gene>
    <name evidence="3" type="ORF">M3M36_00710</name>
</gene>
<evidence type="ECO:0000256" key="1">
    <source>
        <dbReference type="SAM" id="Coils"/>
    </source>
</evidence>
<evidence type="ECO:0000259" key="2">
    <source>
        <dbReference type="Pfam" id="PF07564"/>
    </source>
</evidence>